<evidence type="ECO:0000256" key="1">
    <source>
        <dbReference type="SAM" id="MobiDB-lite"/>
    </source>
</evidence>
<comment type="caution">
    <text evidence="3">The sequence shown here is derived from an EMBL/GenBank/DDBJ whole genome shotgun (WGS) entry which is preliminary data.</text>
</comment>
<feature type="compositionally biased region" description="Acidic residues" evidence="1">
    <location>
        <begin position="119"/>
        <end position="146"/>
    </location>
</feature>
<protein>
    <submittedName>
        <fullName evidence="3">Uncharacterized protein</fullName>
    </submittedName>
</protein>
<feature type="transmembrane region" description="Helical" evidence="2">
    <location>
        <begin position="160"/>
        <end position="179"/>
    </location>
</feature>
<feature type="region of interest" description="Disordered" evidence="1">
    <location>
        <begin position="119"/>
        <end position="148"/>
    </location>
</feature>
<reference evidence="3 4" key="1">
    <citation type="submission" date="2018-08" db="EMBL/GenBank/DDBJ databases">
        <title>Genome and evolution of the arbuscular mycorrhizal fungus Diversispora epigaea (formerly Glomus versiforme) and its bacterial endosymbionts.</title>
        <authorList>
            <person name="Sun X."/>
            <person name="Fei Z."/>
            <person name="Harrison M."/>
        </authorList>
    </citation>
    <scope>NUCLEOTIDE SEQUENCE [LARGE SCALE GENOMIC DNA]</scope>
    <source>
        <strain evidence="3 4">IT104</strain>
    </source>
</reference>
<keyword evidence="2" id="KW-0472">Membrane</keyword>
<feature type="transmembrane region" description="Helical" evidence="2">
    <location>
        <begin position="85"/>
        <end position="103"/>
    </location>
</feature>
<keyword evidence="2" id="KW-0812">Transmembrane</keyword>
<dbReference type="AlphaFoldDB" id="A0A397J0V2"/>
<gene>
    <name evidence="3" type="ORF">Glove_130g146</name>
</gene>
<evidence type="ECO:0000256" key="2">
    <source>
        <dbReference type="SAM" id="Phobius"/>
    </source>
</evidence>
<organism evidence="3 4">
    <name type="scientific">Diversispora epigaea</name>
    <dbReference type="NCBI Taxonomy" id="1348612"/>
    <lineage>
        <taxon>Eukaryota</taxon>
        <taxon>Fungi</taxon>
        <taxon>Fungi incertae sedis</taxon>
        <taxon>Mucoromycota</taxon>
        <taxon>Glomeromycotina</taxon>
        <taxon>Glomeromycetes</taxon>
        <taxon>Diversisporales</taxon>
        <taxon>Diversisporaceae</taxon>
        <taxon>Diversispora</taxon>
    </lineage>
</organism>
<evidence type="ECO:0000313" key="4">
    <source>
        <dbReference type="Proteomes" id="UP000266861"/>
    </source>
</evidence>
<keyword evidence="4" id="KW-1185">Reference proteome</keyword>
<feature type="transmembrane region" description="Helical" evidence="2">
    <location>
        <begin position="191"/>
        <end position="214"/>
    </location>
</feature>
<sequence>MCTIQEATYLTVLLLATCYAFTHPATIPKNKVSLVLGLVVSLTSLLTICYCIWLWATIRWKLPGQECGDKVMVFWVTRSFNPTGWARDFILVILCIILLPILWNNSYYARTLMTLEEREEPMTMEEEEEGKAEEPMTMEEEEEGKAEEEKNRKKSLICKVLFSVVPTSVLIIVSAEILLQRNPISKIQGNWNVEGIVILIMAVGDAISTIYLLLKYTLLHNLF</sequence>
<feature type="transmembrane region" description="Helical" evidence="2">
    <location>
        <begin position="34"/>
        <end position="56"/>
    </location>
</feature>
<feature type="transmembrane region" description="Helical" evidence="2">
    <location>
        <begin position="6"/>
        <end position="22"/>
    </location>
</feature>
<evidence type="ECO:0000313" key="3">
    <source>
        <dbReference type="EMBL" id="RHZ80997.1"/>
    </source>
</evidence>
<accession>A0A397J0V2</accession>
<dbReference type="Proteomes" id="UP000266861">
    <property type="component" value="Unassembled WGS sequence"/>
</dbReference>
<dbReference type="OrthoDB" id="3351993at2759"/>
<dbReference type="EMBL" id="PQFF01000121">
    <property type="protein sequence ID" value="RHZ80997.1"/>
    <property type="molecule type" value="Genomic_DNA"/>
</dbReference>
<keyword evidence="2" id="KW-1133">Transmembrane helix</keyword>
<name>A0A397J0V2_9GLOM</name>
<proteinExistence type="predicted"/>